<evidence type="ECO:0000313" key="3">
    <source>
        <dbReference type="Proteomes" id="UP001359886"/>
    </source>
</evidence>
<feature type="signal peptide" evidence="1">
    <location>
        <begin position="1"/>
        <end position="19"/>
    </location>
</feature>
<dbReference type="EMBL" id="JAZHOG010000007">
    <property type="protein sequence ID" value="MEJ8568187.1"/>
    <property type="molecule type" value="Genomic_DNA"/>
</dbReference>
<proteinExistence type="predicted"/>
<organism evidence="2 3">
    <name type="scientific">Elongatibacter sediminis</name>
    <dbReference type="NCBI Taxonomy" id="3119006"/>
    <lineage>
        <taxon>Bacteria</taxon>
        <taxon>Pseudomonadati</taxon>
        <taxon>Pseudomonadota</taxon>
        <taxon>Gammaproteobacteria</taxon>
        <taxon>Chromatiales</taxon>
        <taxon>Wenzhouxiangellaceae</taxon>
        <taxon>Elongatibacter</taxon>
    </lineage>
</organism>
<keyword evidence="3" id="KW-1185">Reference proteome</keyword>
<comment type="caution">
    <text evidence="2">The sequence shown here is derived from an EMBL/GenBank/DDBJ whole genome shotgun (WGS) entry which is preliminary data.</text>
</comment>
<reference evidence="2 3" key="1">
    <citation type="submission" date="2024-02" db="EMBL/GenBank/DDBJ databases">
        <title>A novel Wenzhouxiangellaceae bacterium, isolated from coastal sediments.</title>
        <authorList>
            <person name="Du Z.-J."/>
            <person name="Ye Y.-Q."/>
            <person name="Zhang X.-Y."/>
        </authorList>
    </citation>
    <scope>NUCLEOTIDE SEQUENCE [LARGE SCALE GENOMIC DNA]</scope>
    <source>
        <strain evidence="2 3">CH-27</strain>
    </source>
</reference>
<gene>
    <name evidence="2" type="ORF">V3330_11165</name>
</gene>
<accession>A0AAW9R937</accession>
<evidence type="ECO:0000256" key="1">
    <source>
        <dbReference type="SAM" id="SignalP"/>
    </source>
</evidence>
<dbReference type="AlphaFoldDB" id="A0AAW9R937"/>
<name>A0AAW9R937_9GAMM</name>
<protein>
    <recommendedName>
        <fullName evidence="4">Lipoprotein SmpA/OmlA domain-containing protein</fullName>
    </recommendedName>
</protein>
<feature type="chain" id="PRO_5043510957" description="Lipoprotein SmpA/OmlA domain-containing protein" evidence="1">
    <location>
        <begin position="20"/>
        <end position="99"/>
    </location>
</feature>
<dbReference type="RefSeq" id="WP_354695510.1">
    <property type="nucleotide sequence ID" value="NZ_JAZHOG010000007.1"/>
</dbReference>
<dbReference type="Proteomes" id="UP001359886">
    <property type="component" value="Unassembled WGS sequence"/>
</dbReference>
<evidence type="ECO:0008006" key="4">
    <source>
        <dbReference type="Google" id="ProtNLM"/>
    </source>
</evidence>
<evidence type="ECO:0000313" key="2">
    <source>
        <dbReference type="EMBL" id="MEJ8568187.1"/>
    </source>
</evidence>
<keyword evidence="1" id="KW-0732">Signal</keyword>
<sequence length="99" mass="11348">MTRMVLTLMLAFLAPQAVADVLLIEEVRQAERMEVPENGMTKAQVEARYGAPSDRHAAVGDPPISQWEYERWSVYFEYDRVLFTVLHRGEVIEPPTRNG</sequence>